<keyword evidence="1" id="KW-1133">Transmembrane helix</keyword>
<protein>
    <submittedName>
        <fullName evidence="2">Uncharacterized protein</fullName>
    </submittedName>
</protein>
<reference evidence="2 3" key="1">
    <citation type="journal article" date="2016" name="Environ. Microbiol.">
        <title>Genomic resolution of a cold subsurface aquifer community provides metabolic insights for novel microbes adapted to high CO concentrations.</title>
        <authorList>
            <person name="Probst A.J."/>
            <person name="Castelle C.J."/>
            <person name="Singh A."/>
            <person name="Brown C.T."/>
            <person name="Anantharaman K."/>
            <person name="Sharon I."/>
            <person name="Hug L.A."/>
            <person name="Burstein D."/>
            <person name="Emerson J.B."/>
            <person name="Thomas B.C."/>
            <person name="Banfield J.F."/>
        </authorList>
    </citation>
    <scope>NUCLEOTIDE SEQUENCE [LARGE SCALE GENOMIC DNA]</scope>
    <source>
        <strain evidence="2">CG1_02_44_10</strain>
    </source>
</reference>
<proteinExistence type="predicted"/>
<name>A0A1J4RX12_9BACT</name>
<feature type="transmembrane region" description="Helical" evidence="1">
    <location>
        <begin position="7"/>
        <end position="27"/>
    </location>
</feature>
<keyword evidence="1" id="KW-0472">Membrane</keyword>
<evidence type="ECO:0000313" key="3">
    <source>
        <dbReference type="Proteomes" id="UP000182345"/>
    </source>
</evidence>
<evidence type="ECO:0000313" key="2">
    <source>
        <dbReference type="EMBL" id="OIN91648.1"/>
    </source>
</evidence>
<keyword evidence="1" id="KW-0812">Transmembrane</keyword>
<organism evidence="2 3">
    <name type="scientific">Candidatus Collierbacteria bacterium CG1_02_44_10</name>
    <dbReference type="NCBI Taxonomy" id="1805087"/>
    <lineage>
        <taxon>Bacteria</taxon>
        <taxon>Candidatus Collieribacteriota</taxon>
    </lineage>
</organism>
<sequence length="70" mass="8075">MKQNVKSTAQMVFGVLFIVFGVAGMILPVLPGWWVALIGLQLLGWTMVIDRHKPWRKIISFKHKSRDRAR</sequence>
<gene>
    <name evidence="2" type="ORF">AUJ42_01535</name>
</gene>
<dbReference type="AlphaFoldDB" id="A0A1J4RX12"/>
<evidence type="ECO:0000256" key="1">
    <source>
        <dbReference type="SAM" id="Phobius"/>
    </source>
</evidence>
<dbReference type="Proteomes" id="UP000182345">
    <property type="component" value="Unassembled WGS sequence"/>
</dbReference>
<accession>A0A1J4RX12</accession>
<comment type="caution">
    <text evidence="2">The sequence shown here is derived from an EMBL/GenBank/DDBJ whole genome shotgun (WGS) entry which is preliminary data.</text>
</comment>
<dbReference type="EMBL" id="MNUK01000039">
    <property type="protein sequence ID" value="OIN91648.1"/>
    <property type="molecule type" value="Genomic_DNA"/>
</dbReference>